<dbReference type="EMBL" id="DF157103">
    <property type="protein sequence ID" value="GAB67289.1"/>
    <property type="molecule type" value="Genomic_DNA"/>
</dbReference>
<protein>
    <submittedName>
        <fullName evidence="2">Uncharacterized protein</fullName>
    </submittedName>
</protein>
<gene>
    <name evidence="2" type="ORF">PCYB_113100</name>
</gene>
<dbReference type="KEGG" id="pcy:PCYB_113100"/>
<dbReference type="Proteomes" id="UP000006319">
    <property type="component" value="Chromosome 11"/>
</dbReference>
<evidence type="ECO:0000313" key="3">
    <source>
        <dbReference type="Proteomes" id="UP000006319"/>
    </source>
</evidence>
<feature type="compositionally biased region" description="Polar residues" evidence="1">
    <location>
        <begin position="81"/>
        <end position="91"/>
    </location>
</feature>
<dbReference type="GeneID" id="14693655"/>
<feature type="non-terminal residue" evidence="2">
    <location>
        <position position="148"/>
    </location>
</feature>
<sequence length="148" mass="16556">MEREVDCQTDSADLSEEITISEKLNSILVAYAKNMILHNPAESSEDEHAIKKKIYEWSREYFQKLYDENGGDANNADDGGSQTESSATRTGGHSVKDQIKKEMERGDGILYDLVFSAGEEVLQLGARQPRKVIYILIVGQIQVDAMVQ</sequence>
<dbReference type="eggNOG" id="ENOG502QY26">
    <property type="taxonomic scope" value="Eukaryota"/>
</dbReference>
<proteinExistence type="predicted"/>
<dbReference type="PhylomeDB" id="K6UUX8"/>
<dbReference type="OMA" id="AKNMILH"/>
<accession>K6UUX8</accession>
<organism evidence="2 3">
    <name type="scientific">Plasmodium cynomolgi (strain B)</name>
    <dbReference type="NCBI Taxonomy" id="1120755"/>
    <lineage>
        <taxon>Eukaryota</taxon>
        <taxon>Sar</taxon>
        <taxon>Alveolata</taxon>
        <taxon>Apicomplexa</taxon>
        <taxon>Aconoidasida</taxon>
        <taxon>Haemosporida</taxon>
        <taxon>Plasmodiidae</taxon>
        <taxon>Plasmodium</taxon>
        <taxon>Plasmodium (Plasmodium)</taxon>
    </lineage>
</organism>
<evidence type="ECO:0000256" key="1">
    <source>
        <dbReference type="SAM" id="MobiDB-lite"/>
    </source>
</evidence>
<dbReference type="VEuPathDB" id="PlasmoDB:PCYB_113100"/>
<feature type="region of interest" description="Disordered" evidence="1">
    <location>
        <begin position="68"/>
        <end position="99"/>
    </location>
</feature>
<dbReference type="OrthoDB" id="10067602at2759"/>
<keyword evidence="3" id="KW-1185">Reference proteome</keyword>
<name>K6UUX8_PLACD</name>
<feature type="compositionally biased region" description="Low complexity" evidence="1">
    <location>
        <begin position="71"/>
        <end position="80"/>
    </location>
</feature>
<reference evidence="2 3" key="1">
    <citation type="journal article" date="2012" name="Nat. Genet.">
        <title>Plasmodium cynomolgi genome sequences provide insight into Plasmodium vivax and the monkey malaria clade.</title>
        <authorList>
            <person name="Tachibana S."/>
            <person name="Sullivan S.A."/>
            <person name="Kawai S."/>
            <person name="Nakamura S."/>
            <person name="Kim H.R."/>
            <person name="Goto N."/>
            <person name="Arisue N."/>
            <person name="Palacpac N.M.Q."/>
            <person name="Honma H."/>
            <person name="Yagi M."/>
            <person name="Tougan T."/>
            <person name="Katakai Y."/>
            <person name="Kaneko O."/>
            <person name="Mita T."/>
            <person name="Kita K."/>
            <person name="Yasutomi Y."/>
            <person name="Sutton P.L."/>
            <person name="Shakhbatyan R."/>
            <person name="Horii T."/>
            <person name="Yasunaga T."/>
            <person name="Barnwell J.W."/>
            <person name="Escalante A.A."/>
            <person name="Carlton J.M."/>
            <person name="Tanabe K."/>
        </authorList>
    </citation>
    <scope>NUCLEOTIDE SEQUENCE [LARGE SCALE GENOMIC DNA]</scope>
    <source>
        <strain evidence="2 3">B</strain>
    </source>
</reference>
<dbReference type="RefSeq" id="XP_004223236.1">
    <property type="nucleotide sequence ID" value="XM_004223188.1"/>
</dbReference>
<evidence type="ECO:0000313" key="2">
    <source>
        <dbReference type="EMBL" id="GAB67289.1"/>
    </source>
</evidence>
<dbReference type="AlphaFoldDB" id="K6UUX8"/>